<feature type="region of interest" description="Disordered" evidence="1">
    <location>
        <begin position="1"/>
        <end position="22"/>
    </location>
</feature>
<organism evidence="2">
    <name type="scientific">Arundo donax</name>
    <name type="common">Giant reed</name>
    <name type="synonym">Donax arundinaceus</name>
    <dbReference type="NCBI Taxonomy" id="35708"/>
    <lineage>
        <taxon>Eukaryota</taxon>
        <taxon>Viridiplantae</taxon>
        <taxon>Streptophyta</taxon>
        <taxon>Embryophyta</taxon>
        <taxon>Tracheophyta</taxon>
        <taxon>Spermatophyta</taxon>
        <taxon>Magnoliopsida</taxon>
        <taxon>Liliopsida</taxon>
        <taxon>Poales</taxon>
        <taxon>Poaceae</taxon>
        <taxon>PACMAD clade</taxon>
        <taxon>Arundinoideae</taxon>
        <taxon>Arundineae</taxon>
        <taxon>Arundo</taxon>
    </lineage>
</organism>
<sequence length="22" mass="2274">MWGPRRRCVAGGREAGSTAASP</sequence>
<evidence type="ECO:0000256" key="1">
    <source>
        <dbReference type="SAM" id="MobiDB-lite"/>
    </source>
</evidence>
<reference evidence="2" key="2">
    <citation type="journal article" date="2015" name="Data Brief">
        <title>Shoot transcriptome of the giant reed, Arundo donax.</title>
        <authorList>
            <person name="Barrero R.A."/>
            <person name="Guerrero F.D."/>
            <person name="Moolhuijzen P."/>
            <person name="Goolsby J.A."/>
            <person name="Tidwell J."/>
            <person name="Bellgard S.E."/>
            <person name="Bellgard M.I."/>
        </authorList>
    </citation>
    <scope>NUCLEOTIDE SEQUENCE</scope>
    <source>
        <tissue evidence="2">Shoot tissue taken approximately 20 cm above the soil surface</tissue>
    </source>
</reference>
<accession>A0A0A9B9Q5</accession>
<name>A0A0A9B9Q5_ARUDO</name>
<proteinExistence type="predicted"/>
<dbReference type="EMBL" id="GBRH01239930">
    <property type="protein sequence ID" value="JAD57965.1"/>
    <property type="molecule type" value="Transcribed_RNA"/>
</dbReference>
<protein>
    <submittedName>
        <fullName evidence="2">Uncharacterized protein</fullName>
    </submittedName>
</protein>
<dbReference type="AlphaFoldDB" id="A0A0A9B9Q5"/>
<reference evidence="2" key="1">
    <citation type="submission" date="2014-09" db="EMBL/GenBank/DDBJ databases">
        <authorList>
            <person name="Magalhaes I.L.F."/>
            <person name="Oliveira U."/>
            <person name="Santos F.R."/>
            <person name="Vidigal T.H.D.A."/>
            <person name="Brescovit A.D."/>
            <person name="Santos A.J."/>
        </authorList>
    </citation>
    <scope>NUCLEOTIDE SEQUENCE</scope>
    <source>
        <tissue evidence="2">Shoot tissue taken approximately 20 cm above the soil surface</tissue>
    </source>
</reference>
<evidence type="ECO:0000313" key="2">
    <source>
        <dbReference type="EMBL" id="JAD57965.1"/>
    </source>
</evidence>